<dbReference type="InParanoid" id="A0A1Q3C9T4"/>
<organism evidence="2 3">
    <name type="scientific">Cephalotus follicularis</name>
    <name type="common">Albany pitcher plant</name>
    <dbReference type="NCBI Taxonomy" id="3775"/>
    <lineage>
        <taxon>Eukaryota</taxon>
        <taxon>Viridiplantae</taxon>
        <taxon>Streptophyta</taxon>
        <taxon>Embryophyta</taxon>
        <taxon>Tracheophyta</taxon>
        <taxon>Spermatophyta</taxon>
        <taxon>Magnoliopsida</taxon>
        <taxon>eudicotyledons</taxon>
        <taxon>Gunneridae</taxon>
        <taxon>Pentapetalae</taxon>
        <taxon>rosids</taxon>
        <taxon>fabids</taxon>
        <taxon>Oxalidales</taxon>
        <taxon>Cephalotaceae</taxon>
        <taxon>Cephalotus</taxon>
    </lineage>
</organism>
<keyword evidence="3" id="KW-1185">Reference proteome</keyword>
<reference evidence="3" key="1">
    <citation type="submission" date="2016-04" db="EMBL/GenBank/DDBJ databases">
        <title>Cephalotus genome sequencing.</title>
        <authorList>
            <person name="Fukushima K."/>
            <person name="Hasebe M."/>
            <person name="Fang X."/>
        </authorList>
    </citation>
    <scope>NUCLEOTIDE SEQUENCE [LARGE SCALE GENOMIC DNA]</scope>
    <source>
        <strain evidence="3">cv. St1</strain>
    </source>
</reference>
<feature type="domain" description="Endonuclease/exonuclease/phosphatase" evidence="1">
    <location>
        <begin position="1"/>
        <end position="135"/>
    </location>
</feature>
<dbReference type="Gene3D" id="3.60.10.10">
    <property type="entry name" value="Endonuclease/exonuclease/phosphatase"/>
    <property type="match status" value="1"/>
</dbReference>
<dbReference type="AlphaFoldDB" id="A0A1Q3C9T4"/>
<accession>A0A1Q3C9T4</accession>
<dbReference type="STRING" id="3775.A0A1Q3C9T4"/>
<dbReference type="SUPFAM" id="SSF56219">
    <property type="entry name" value="DNase I-like"/>
    <property type="match status" value="1"/>
</dbReference>
<gene>
    <name evidence="2" type="ORF">CFOL_v3_20331</name>
</gene>
<evidence type="ECO:0000313" key="3">
    <source>
        <dbReference type="Proteomes" id="UP000187406"/>
    </source>
</evidence>
<proteinExistence type="predicted"/>
<name>A0A1Q3C9T4_CEPFO</name>
<dbReference type="InterPro" id="IPR005135">
    <property type="entry name" value="Endo/exonuclease/phosphatase"/>
</dbReference>
<sequence>NCHGSGNLQSVRGLLNLTKSFSPNCVFLSETRLSNQEMEAICIKTGFKNCFTVNADGRRRGLALLWNEELDLSIQSFSTSHIDLVIKLIGRDGYWRLTGIYGKSETHIRHETWSLLCSLARHYDNPWLFAGDFNEILVVVEKEGGSARDGR</sequence>
<dbReference type="OrthoDB" id="1729225at2759"/>
<dbReference type="Pfam" id="PF03372">
    <property type="entry name" value="Exo_endo_phos"/>
    <property type="match status" value="1"/>
</dbReference>
<protein>
    <submittedName>
        <fullName evidence="2">Exo_endo_phos domain-containing protein</fullName>
    </submittedName>
</protein>
<dbReference type="PANTHER" id="PTHR35218:SF9">
    <property type="entry name" value="ENDONUCLEASE_EXONUCLEASE_PHOSPHATASE DOMAIN-CONTAINING PROTEIN"/>
    <property type="match status" value="1"/>
</dbReference>
<dbReference type="EMBL" id="BDDD01001539">
    <property type="protein sequence ID" value="GAV76858.1"/>
    <property type="molecule type" value="Genomic_DNA"/>
</dbReference>
<evidence type="ECO:0000259" key="1">
    <source>
        <dbReference type="Pfam" id="PF03372"/>
    </source>
</evidence>
<evidence type="ECO:0000313" key="2">
    <source>
        <dbReference type="EMBL" id="GAV76858.1"/>
    </source>
</evidence>
<comment type="caution">
    <text evidence="2">The sequence shown here is derived from an EMBL/GenBank/DDBJ whole genome shotgun (WGS) entry which is preliminary data.</text>
</comment>
<dbReference type="PANTHER" id="PTHR35218">
    <property type="entry name" value="RNASE H DOMAIN-CONTAINING PROTEIN"/>
    <property type="match status" value="1"/>
</dbReference>
<dbReference type="GO" id="GO:0003824">
    <property type="term" value="F:catalytic activity"/>
    <property type="evidence" value="ECO:0007669"/>
    <property type="project" value="InterPro"/>
</dbReference>
<dbReference type="Proteomes" id="UP000187406">
    <property type="component" value="Unassembled WGS sequence"/>
</dbReference>
<dbReference type="InterPro" id="IPR036691">
    <property type="entry name" value="Endo/exonu/phosph_ase_sf"/>
</dbReference>
<feature type="non-terminal residue" evidence="2">
    <location>
        <position position="1"/>
    </location>
</feature>